<reference evidence="3" key="1">
    <citation type="submission" date="2022-06" db="EMBL/GenBank/DDBJ databases">
        <title>New cyanobacteria of genus Symplocastrum in benthos of Lake Baikal.</title>
        <authorList>
            <person name="Sorokovikova E."/>
            <person name="Tikhonova I."/>
            <person name="Krasnopeev A."/>
            <person name="Evseev P."/>
            <person name="Gladkikh A."/>
            <person name="Belykh O."/>
        </authorList>
    </citation>
    <scope>NUCLEOTIDE SEQUENCE</scope>
    <source>
        <strain evidence="3">BBK-W-15</strain>
    </source>
</reference>
<evidence type="ECO:0000256" key="2">
    <source>
        <dbReference type="SAM" id="SignalP"/>
    </source>
</evidence>
<keyword evidence="2" id="KW-0732">Signal</keyword>
<comment type="caution">
    <text evidence="3">The sequence shown here is derived from an EMBL/GenBank/DDBJ whole genome shotgun (WGS) entry which is preliminary data.</text>
</comment>
<dbReference type="InterPro" id="IPR010328">
    <property type="entry name" value="DUF928"/>
</dbReference>
<feature type="compositionally biased region" description="Pro residues" evidence="1">
    <location>
        <begin position="26"/>
        <end position="39"/>
    </location>
</feature>
<evidence type="ECO:0000256" key="1">
    <source>
        <dbReference type="SAM" id="MobiDB-lite"/>
    </source>
</evidence>
<gene>
    <name evidence="3" type="ORF">NJ959_08455</name>
</gene>
<feature type="chain" id="PRO_5042124140" evidence="2">
    <location>
        <begin position="24"/>
        <end position="238"/>
    </location>
</feature>
<sequence length="238" mass="26032">MKQLLTIALTLTLANFPILSTSAKPLPTPPPAPPPPGNPVPGGTFSPPPQCGTPAKVLNALIPQKNLGSLLIGQGLTASQYPTFWIYLPYSSEDISSGEFSLHNRRGRKLYRTSFSLPQTAGIISISIPSEPKYALEEEQFYHWYFSLKCSSNESSTPDLVVDGWVKRVALTSESERQINAAQPDIWYDSLTRLANLRLTAPEDEKLKNDWIDLLNSVGLEALVQEPLVGPVGNSIGF</sequence>
<proteinExistence type="predicted"/>
<dbReference type="Pfam" id="PF06051">
    <property type="entry name" value="DUF928"/>
    <property type="match status" value="1"/>
</dbReference>
<dbReference type="RefSeq" id="WP_254011300.1">
    <property type="nucleotide sequence ID" value="NZ_JAMZMM010000058.1"/>
</dbReference>
<evidence type="ECO:0000313" key="3">
    <source>
        <dbReference type="EMBL" id="MCP2728506.1"/>
    </source>
</evidence>
<keyword evidence="4" id="KW-1185">Reference proteome</keyword>
<dbReference type="Proteomes" id="UP001204953">
    <property type="component" value="Unassembled WGS sequence"/>
</dbReference>
<dbReference type="EMBL" id="JAMZMM010000058">
    <property type="protein sequence ID" value="MCP2728506.1"/>
    <property type="molecule type" value="Genomic_DNA"/>
</dbReference>
<name>A0AAE3KM74_9CYAN</name>
<protein>
    <submittedName>
        <fullName evidence="3">DUF928 domain-containing protein</fullName>
    </submittedName>
</protein>
<feature type="region of interest" description="Disordered" evidence="1">
    <location>
        <begin position="24"/>
        <end position="49"/>
    </location>
</feature>
<feature type="signal peptide" evidence="2">
    <location>
        <begin position="1"/>
        <end position="23"/>
    </location>
</feature>
<organism evidence="3 4">
    <name type="scientific">Limnofasciculus baicalensis BBK-W-15</name>
    <dbReference type="NCBI Taxonomy" id="2699891"/>
    <lineage>
        <taxon>Bacteria</taxon>
        <taxon>Bacillati</taxon>
        <taxon>Cyanobacteriota</taxon>
        <taxon>Cyanophyceae</taxon>
        <taxon>Coleofasciculales</taxon>
        <taxon>Coleofasciculaceae</taxon>
        <taxon>Limnofasciculus</taxon>
        <taxon>Limnofasciculus baicalensis</taxon>
    </lineage>
</organism>
<evidence type="ECO:0000313" key="4">
    <source>
        <dbReference type="Proteomes" id="UP001204953"/>
    </source>
</evidence>
<dbReference type="AlphaFoldDB" id="A0AAE3KM74"/>
<accession>A0AAE3KM74</accession>